<dbReference type="OrthoDB" id="1883654at2759"/>
<organism evidence="5 6">
    <name type="scientific">Amborella trichopoda</name>
    <dbReference type="NCBI Taxonomy" id="13333"/>
    <lineage>
        <taxon>Eukaryota</taxon>
        <taxon>Viridiplantae</taxon>
        <taxon>Streptophyta</taxon>
        <taxon>Embryophyta</taxon>
        <taxon>Tracheophyta</taxon>
        <taxon>Spermatophyta</taxon>
        <taxon>Magnoliopsida</taxon>
        <taxon>Amborellales</taxon>
        <taxon>Amborellaceae</taxon>
        <taxon>Amborella</taxon>
    </lineage>
</organism>
<feature type="compositionally biased region" description="Basic and acidic residues" evidence="3">
    <location>
        <begin position="716"/>
        <end position="729"/>
    </location>
</feature>
<dbReference type="Gramene" id="ERN16095">
    <property type="protein sequence ID" value="ERN16095"/>
    <property type="gene ID" value="AMTR_s00030p00176130"/>
</dbReference>
<dbReference type="GO" id="GO:0006355">
    <property type="term" value="P:regulation of DNA-templated transcription"/>
    <property type="evidence" value="ECO:0000318"/>
    <property type="project" value="GO_Central"/>
</dbReference>
<gene>
    <name evidence="5" type="ORF">AMTR_s00030p00176130</name>
</gene>
<dbReference type="Proteomes" id="UP000017836">
    <property type="component" value="Unassembled WGS sequence"/>
</dbReference>
<dbReference type="HOGENOM" id="CLU_013463_1_0_1"/>
<feature type="compositionally biased region" description="Polar residues" evidence="3">
    <location>
        <begin position="479"/>
        <end position="495"/>
    </location>
</feature>
<evidence type="ECO:0000256" key="1">
    <source>
        <dbReference type="ARBA" id="ARBA00023015"/>
    </source>
</evidence>
<dbReference type="PROSITE" id="PS50888">
    <property type="entry name" value="BHLH"/>
    <property type="match status" value="1"/>
</dbReference>
<protein>
    <recommendedName>
        <fullName evidence="4">BHLH domain-containing protein</fullName>
    </recommendedName>
</protein>
<dbReference type="PANTHER" id="PTHR46196">
    <property type="entry name" value="TRANSCRIPTION FACTOR BHLH155-LIKE ISOFORM X1-RELATED"/>
    <property type="match status" value="1"/>
</dbReference>
<evidence type="ECO:0000256" key="3">
    <source>
        <dbReference type="SAM" id="MobiDB-lite"/>
    </source>
</evidence>
<keyword evidence="1" id="KW-0805">Transcription regulation</keyword>
<dbReference type="Pfam" id="PF14215">
    <property type="entry name" value="bHLH-MYC_N"/>
    <property type="match status" value="1"/>
</dbReference>
<dbReference type="EMBL" id="KI392485">
    <property type="protein sequence ID" value="ERN16095.1"/>
    <property type="molecule type" value="Genomic_DNA"/>
</dbReference>
<evidence type="ECO:0000256" key="2">
    <source>
        <dbReference type="ARBA" id="ARBA00023163"/>
    </source>
</evidence>
<keyword evidence="6" id="KW-1185">Reference proteome</keyword>
<dbReference type="KEGG" id="atr:18444393"/>
<dbReference type="STRING" id="13333.U5D1K3"/>
<dbReference type="CDD" id="cd18915">
    <property type="entry name" value="bHLH_AtLHW_like"/>
    <property type="match status" value="1"/>
</dbReference>
<proteinExistence type="predicted"/>
<dbReference type="InterPro" id="IPR011598">
    <property type="entry name" value="bHLH_dom"/>
</dbReference>
<dbReference type="AlphaFoldDB" id="U5D1K3"/>
<accession>U5D1K3</accession>
<feature type="domain" description="BHLH" evidence="4">
    <location>
        <begin position="715"/>
        <end position="764"/>
    </location>
</feature>
<dbReference type="GO" id="GO:0003700">
    <property type="term" value="F:DNA-binding transcription factor activity"/>
    <property type="evidence" value="ECO:0007669"/>
    <property type="project" value="InterPro"/>
</dbReference>
<feature type="region of interest" description="Disordered" evidence="3">
    <location>
        <begin position="475"/>
        <end position="495"/>
    </location>
</feature>
<dbReference type="eggNOG" id="ENOG502QSGF">
    <property type="taxonomic scope" value="Eukaryota"/>
</dbReference>
<dbReference type="Pfam" id="PF23176">
    <property type="entry name" value="bHLH_LHW"/>
    <property type="match status" value="1"/>
</dbReference>
<keyword evidence="2" id="KW-0804">Transcription</keyword>
<sequence>MGLSLREALKSFCSEGGWSYAVFWKHDCRNQMILMLGEGYYEFGNHPAVSECATNADPDMLLQEWESFLNPLELHSSLVKQQGEDQLRAVVGKMVDQIHVIGEGFVGHVALAGKHQWIFRTGGNSMGPADFKSVSEVASGWKEQFLVGIQTIAVISVSPHGVVQLGSTQMIAENLELVSHVRSVFIRLGRVPGALPYMQKPWSQKLELHSSLGETTPSDFDRNFNAKGVFPPLIADIWNKPMLKTIASESNYQSQPSFNALSCDSIPACASASPLTSNSTGLSPTQYYNNSLQKAFVSVNPSNSVTVQNGMVATGDAQVIMSGGSGPIFPSNNKFPLYDISSISGDRSLVMGSGAVCSTSSFMEQELLTGVQNQGLENRTTASSSTRNGMDSIFDLSFERNRQLGSVHGPGSPKFGNINGTDITQMQTMTGLSSQEENRLFQSPWLSLAGSGGNNPVSCYGDMPLTEISHSVQKGLVGKSNSGKRSPESSHLSYDENSANISANNCLEFVNNGDVKVTDAPLRHCSVDELFDSLGFDLGLNEFQFNWENTFEQGEDSKHCNSSTGISTISDPALDAFNKGRIGDAFFSNTKSDNLLDAMIADIHSVTNEESDENLSCKTALTKLGSSFSSISEQKQVRLVDLSQAPLDGDSKRSSAIFNPKFSVDKLTDSQTDTVSRSPLSNICVENGQSIKCEETSISHAKKLEEPLKVNRKRARPGESTRPRPKDRQMIQDRVKELREIVPNGAKCSIDALLEKTINHMLFLQSVTKHVDKLKHTGEPKMISKEGGLILKDNYEGGATWAFDVGSQPMICPIIVENLNAPRHMLVEMLCDERGFFLEIADIIRGLGLTIVKGVMEACNNKIWARFAVEANRDITRMDIFLSLAPLLEQTTKSSTGPKCASSVSRVFNDTPQTSIPVMGLAKTLH</sequence>
<feature type="region of interest" description="Disordered" evidence="3">
    <location>
        <begin position="706"/>
        <end position="729"/>
    </location>
</feature>
<reference evidence="6" key="1">
    <citation type="journal article" date="2013" name="Science">
        <title>The Amborella genome and the evolution of flowering plants.</title>
        <authorList>
            <consortium name="Amborella Genome Project"/>
        </authorList>
    </citation>
    <scope>NUCLEOTIDE SEQUENCE [LARGE SCALE GENOMIC DNA]</scope>
</reference>
<evidence type="ECO:0000259" key="4">
    <source>
        <dbReference type="PROSITE" id="PS50888"/>
    </source>
</evidence>
<evidence type="ECO:0000313" key="6">
    <source>
        <dbReference type="Proteomes" id="UP000017836"/>
    </source>
</evidence>
<name>U5D1K3_AMBTC</name>
<dbReference type="GO" id="GO:0046983">
    <property type="term" value="F:protein dimerization activity"/>
    <property type="evidence" value="ECO:0007669"/>
    <property type="project" value="InterPro"/>
</dbReference>
<evidence type="ECO:0000313" key="5">
    <source>
        <dbReference type="EMBL" id="ERN16095.1"/>
    </source>
</evidence>
<dbReference type="OMA" id="GHCERTS"/>
<dbReference type="InterPro" id="IPR043561">
    <property type="entry name" value="LHW-like"/>
</dbReference>
<dbReference type="PANTHER" id="PTHR46196:SF4">
    <property type="entry name" value="TRANSCRIPTION FACTOR LHW"/>
    <property type="match status" value="1"/>
</dbReference>
<dbReference type="InterPro" id="IPR025610">
    <property type="entry name" value="MYC/MYB_N"/>
</dbReference>